<proteinExistence type="predicted"/>
<feature type="transmembrane region" description="Helical" evidence="1">
    <location>
        <begin position="101"/>
        <end position="121"/>
    </location>
</feature>
<dbReference type="PANTHER" id="PTHR35329">
    <property type="entry name" value="CHITIN SYNTHASE EXPORT CHAPERONE"/>
    <property type="match status" value="1"/>
</dbReference>
<gene>
    <name evidence="2" type="ORF">AAJ76_2100043963</name>
</gene>
<keyword evidence="1" id="KW-1133">Transmembrane helix</keyword>
<dbReference type="GO" id="GO:0006457">
    <property type="term" value="P:protein folding"/>
    <property type="evidence" value="ECO:0007669"/>
    <property type="project" value="TreeGrafter"/>
</dbReference>
<evidence type="ECO:0000256" key="1">
    <source>
        <dbReference type="SAM" id="Phobius"/>
    </source>
</evidence>
<organism evidence="2 3">
    <name type="scientific">Vairimorpha ceranae</name>
    <dbReference type="NCBI Taxonomy" id="40302"/>
    <lineage>
        <taxon>Eukaryota</taxon>
        <taxon>Fungi</taxon>
        <taxon>Fungi incertae sedis</taxon>
        <taxon>Microsporidia</taxon>
        <taxon>Nosematidae</taxon>
        <taxon>Vairimorpha</taxon>
    </lineage>
</organism>
<feature type="transmembrane region" description="Helical" evidence="1">
    <location>
        <begin position="199"/>
        <end position="225"/>
    </location>
</feature>
<feature type="transmembrane region" description="Helical" evidence="1">
    <location>
        <begin position="169"/>
        <end position="187"/>
    </location>
</feature>
<dbReference type="GeneID" id="36319507"/>
<evidence type="ECO:0000313" key="2">
    <source>
        <dbReference type="EMBL" id="KKO75453.1"/>
    </source>
</evidence>
<evidence type="ECO:0000313" key="3">
    <source>
        <dbReference type="Proteomes" id="UP000034350"/>
    </source>
</evidence>
<protein>
    <submittedName>
        <fullName evidence="2">Glucose na cotransporter-like protein</fullName>
    </submittedName>
</protein>
<reference evidence="2 3" key="1">
    <citation type="journal article" date="2015" name="Environ. Microbiol.">
        <title>Genome analyses suggest the presence of polyploidy and recent human-driven expansions in eight global populations of the honeybee pathogen Nosema ceranae.</title>
        <authorList>
            <person name="Pelin A."/>
            <person name="Selman M."/>
            <person name="Aris-Brosou S."/>
            <person name="Farinelli L."/>
            <person name="Corradi N."/>
        </authorList>
    </citation>
    <scope>NUCLEOTIDE SEQUENCE [LARGE SCALE GENOMIC DNA]</scope>
    <source>
        <strain evidence="2 3">PA08 1199</strain>
    </source>
</reference>
<dbReference type="Proteomes" id="UP000034350">
    <property type="component" value="Unassembled WGS sequence"/>
</dbReference>
<comment type="caution">
    <text evidence="2">The sequence shown here is derived from an EMBL/GenBank/DDBJ whole genome shotgun (WGS) entry which is preliminary data.</text>
</comment>
<dbReference type="PANTHER" id="PTHR35329:SF1">
    <property type="entry name" value="CHITIN SYNTHASE EXPORT CHAPERONE"/>
    <property type="match status" value="1"/>
</dbReference>
<feature type="transmembrane region" description="Helical" evidence="1">
    <location>
        <begin position="237"/>
        <end position="256"/>
    </location>
</feature>
<keyword evidence="3" id="KW-1185">Reference proteome</keyword>
<accession>A0A0F9WRB0</accession>
<name>A0A0F9WRB0_9MICR</name>
<dbReference type="InterPro" id="IPR022057">
    <property type="entry name" value="Chs7"/>
</dbReference>
<feature type="transmembrane region" description="Helical" evidence="1">
    <location>
        <begin position="141"/>
        <end position="162"/>
    </location>
</feature>
<keyword evidence="1" id="KW-0812">Transmembrane</keyword>
<dbReference type="Pfam" id="PF12271">
    <property type="entry name" value="Chs7"/>
    <property type="match status" value="1"/>
</dbReference>
<dbReference type="EMBL" id="JPQZ01000021">
    <property type="protein sequence ID" value="KKO75453.1"/>
    <property type="molecule type" value="Genomic_DNA"/>
</dbReference>
<dbReference type="GO" id="GO:0005789">
    <property type="term" value="C:endoplasmic reticulum membrane"/>
    <property type="evidence" value="ECO:0007669"/>
    <property type="project" value="TreeGrafter"/>
</dbReference>
<dbReference type="VEuPathDB" id="MicrosporidiaDB:G9O61_00g014690"/>
<dbReference type="VEuPathDB" id="MicrosporidiaDB:NCER_101153"/>
<dbReference type="OrthoDB" id="2189463at2759"/>
<dbReference type="AlphaFoldDB" id="A0A0F9WRB0"/>
<feature type="transmembrane region" description="Helical" evidence="1">
    <location>
        <begin position="77"/>
        <end position="94"/>
    </location>
</feature>
<dbReference type="VEuPathDB" id="MicrosporidiaDB:AAJ76_2100043963"/>
<sequence>MTIITNYICSEIDLPMCKYISDSVCRCSSRYEMIGNLKIYSPTFLGLTLSNIGMIYWMVEHVKKMCSTIGRSEMKFFYYLYALSNFLMLVLVSLKDQIEKIHFILTTIQSVVSTMCVFSLLVGSFTQDMFVGKWGIQSTSILYLSTAIYGFFSTIVVFFGLFCKISLPIFLICFILNFIFGYSYYVIQFRKLNKIRGEIWAYGTILISLIFFLLSCACMFINSTFIAVLSDKYIDNLFFHCLFLFCAVVMIHKFWLSVCDYEVECLVLDV</sequence>
<feature type="transmembrane region" description="Helical" evidence="1">
    <location>
        <begin position="39"/>
        <end position="57"/>
    </location>
</feature>
<dbReference type="RefSeq" id="XP_024331195.1">
    <property type="nucleotide sequence ID" value="XM_024474582.1"/>
</dbReference>
<dbReference type="GO" id="GO:0051082">
    <property type="term" value="F:unfolded protein binding"/>
    <property type="evidence" value="ECO:0007669"/>
    <property type="project" value="TreeGrafter"/>
</dbReference>
<keyword evidence="1" id="KW-0472">Membrane</keyword>